<dbReference type="EMBL" id="JAEKMH010000002">
    <property type="protein sequence ID" value="MBJ3785052.1"/>
    <property type="molecule type" value="Genomic_DNA"/>
</dbReference>
<sequence>MPHNVDLILGTAQFGLDYGITNREGRVSDEVLDAILGSAQGQLRWLDSSIKYGDALARLGRDSAQPFSVVTKIDGIDAKAIADEITQSLRLLRRDRLDVVLFHTPSIFEDRQRALEAVGALHEQVELGRVSRIGASLYDTSDVERTLAVFTPDVVQLPASIADTRLLNDGTARALHRAGIDIHYRSVFLQGLLLADRRQLPTTFESLAPLLSALDDLASRHSATRQQLCMAWVMSMPGARGLVCGLSKREELDELLASYTGAVSLDLVDELAAIARSNRSEESVLDPRQWAKQR</sequence>
<accession>A0A934IZF6</accession>
<dbReference type="InterPro" id="IPR036812">
    <property type="entry name" value="NAD(P)_OxRdtase_dom_sf"/>
</dbReference>
<dbReference type="Gene3D" id="3.20.20.100">
    <property type="entry name" value="NADP-dependent oxidoreductase domain"/>
    <property type="match status" value="1"/>
</dbReference>
<dbReference type="Pfam" id="PF00248">
    <property type="entry name" value="Aldo_ket_red"/>
    <property type="match status" value="1"/>
</dbReference>
<gene>
    <name evidence="2" type="ORF">JEQ47_10005</name>
</gene>
<protein>
    <submittedName>
        <fullName evidence="2">Aldo/keto reductase</fullName>
    </submittedName>
</protein>
<comment type="caution">
    <text evidence="2">The sequence shown here is derived from an EMBL/GenBank/DDBJ whole genome shotgun (WGS) entry which is preliminary data.</text>
</comment>
<dbReference type="GO" id="GO:0005829">
    <property type="term" value="C:cytosol"/>
    <property type="evidence" value="ECO:0007669"/>
    <property type="project" value="TreeGrafter"/>
</dbReference>
<dbReference type="CDD" id="cd19097">
    <property type="entry name" value="AKR_unchar"/>
    <property type="match status" value="1"/>
</dbReference>
<organism evidence="2 3">
    <name type="scientific">Devosia sediminis</name>
    <dbReference type="NCBI Taxonomy" id="2798801"/>
    <lineage>
        <taxon>Bacteria</taxon>
        <taxon>Pseudomonadati</taxon>
        <taxon>Pseudomonadota</taxon>
        <taxon>Alphaproteobacteria</taxon>
        <taxon>Hyphomicrobiales</taxon>
        <taxon>Devosiaceae</taxon>
        <taxon>Devosia</taxon>
    </lineage>
</organism>
<name>A0A934IZF6_9HYPH</name>
<dbReference type="InterPro" id="IPR020471">
    <property type="entry name" value="AKR"/>
</dbReference>
<keyword evidence="3" id="KW-1185">Reference proteome</keyword>
<dbReference type="PANTHER" id="PTHR42686">
    <property type="entry name" value="GH17980P-RELATED"/>
    <property type="match status" value="1"/>
</dbReference>
<proteinExistence type="predicted"/>
<evidence type="ECO:0000259" key="1">
    <source>
        <dbReference type="Pfam" id="PF00248"/>
    </source>
</evidence>
<dbReference type="InterPro" id="IPR023210">
    <property type="entry name" value="NADP_OxRdtase_dom"/>
</dbReference>
<evidence type="ECO:0000313" key="3">
    <source>
        <dbReference type="Proteomes" id="UP000602124"/>
    </source>
</evidence>
<dbReference type="GO" id="GO:0016491">
    <property type="term" value="F:oxidoreductase activity"/>
    <property type="evidence" value="ECO:0007669"/>
    <property type="project" value="InterPro"/>
</dbReference>
<dbReference type="PANTHER" id="PTHR42686:SF1">
    <property type="entry name" value="GH17980P-RELATED"/>
    <property type="match status" value="1"/>
</dbReference>
<dbReference type="SUPFAM" id="SSF51430">
    <property type="entry name" value="NAD(P)-linked oxidoreductase"/>
    <property type="match status" value="1"/>
</dbReference>
<dbReference type="Proteomes" id="UP000602124">
    <property type="component" value="Unassembled WGS sequence"/>
</dbReference>
<dbReference type="AlphaFoldDB" id="A0A934IZF6"/>
<feature type="domain" description="NADP-dependent oxidoreductase" evidence="1">
    <location>
        <begin position="7"/>
        <end position="264"/>
    </location>
</feature>
<reference evidence="2" key="1">
    <citation type="submission" date="2020-12" db="EMBL/GenBank/DDBJ databases">
        <title>Devosia sp. MSA67 isolated from Mo River.</title>
        <authorList>
            <person name="Ma F."/>
            <person name="Zi Z."/>
        </authorList>
    </citation>
    <scope>NUCLEOTIDE SEQUENCE</scope>
    <source>
        <strain evidence="2">MSA67</strain>
    </source>
</reference>
<dbReference type="RefSeq" id="WP_198876257.1">
    <property type="nucleotide sequence ID" value="NZ_JAEKMH010000002.1"/>
</dbReference>
<evidence type="ECO:0000313" key="2">
    <source>
        <dbReference type="EMBL" id="MBJ3785052.1"/>
    </source>
</evidence>